<dbReference type="KEGG" id="bco:Bcell_0275"/>
<dbReference type="eggNOG" id="COG1611">
    <property type="taxonomic scope" value="Bacteria"/>
</dbReference>
<dbReference type="NCBIfam" id="TIGR00730">
    <property type="entry name" value="Rossman fold protein, TIGR00730 family"/>
    <property type="match status" value="1"/>
</dbReference>
<dbReference type="GO" id="GO:0009691">
    <property type="term" value="P:cytokinin biosynthetic process"/>
    <property type="evidence" value="ECO:0007669"/>
    <property type="project" value="UniProtKB-UniRule"/>
</dbReference>
<dbReference type="PANTHER" id="PTHR31223:SF70">
    <property type="entry name" value="LOG FAMILY PROTEIN YJL055W"/>
    <property type="match status" value="1"/>
</dbReference>
<dbReference type="EMBL" id="CP002394">
    <property type="protein sequence ID" value="ADU28562.1"/>
    <property type="molecule type" value="Genomic_DNA"/>
</dbReference>
<dbReference type="STRING" id="649639.Bcell_0275"/>
<evidence type="ECO:0000256" key="2">
    <source>
        <dbReference type="RuleBase" id="RU363015"/>
    </source>
</evidence>
<dbReference type="InterPro" id="IPR031100">
    <property type="entry name" value="LOG_fam"/>
</dbReference>
<dbReference type="PANTHER" id="PTHR31223">
    <property type="entry name" value="LOG FAMILY PROTEIN YJL055W"/>
    <property type="match status" value="1"/>
</dbReference>
<dbReference type="GO" id="GO:0005829">
    <property type="term" value="C:cytosol"/>
    <property type="evidence" value="ECO:0007669"/>
    <property type="project" value="TreeGrafter"/>
</dbReference>
<dbReference type="GO" id="GO:0016799">
    <property type="term" value="F:hydrolase activity, hydrolyzing N-glycosyl compounds"/>
    <property type="evidence" value="ECO:0007669"/>
    <property type="project" value="TreeGrafter"/>
</dbReference>
<reference evidence="3" key="1">
    <citation type="submission" date="2010-12" db="EMBL/GenBank/DDBJ databases">
        <title>Complete sequence of Bacillus cellulosilyticus DSM 2522.</title>
        <authorList>
            <consortium name="US DOE Joint Genome Institute"/>
            <person name="Lucas S."/>
            <person name="Copeland A."/>
            <person name="Lapidus A."/>
            <person name="Cheng J.-F."/>
            <person name="Bruce D."/>
            <person name="Goodwin L."/>
            <person name="Pitluck S."/>
            <person name="Chertkov O."/>
            <person name="Detter J.C."/>
            <person name="Han C."/>
            <person name="Tapia R."/>
            <person name="Land M."/>
            <person name="Hauser L."/>
            <person name="Jeffries C."/>
            <person name="Kyrpides N."/>
            <person name="Ivanova N."/>
            <person name="Mikhailova N."/>
            <person name="Brumm P."/>
            <person name="Mead D."/>
            <person name="Woyke T."/>
        </authorList>
    </citation>
    <scope>NUCLEOTIDE SEQUENCE [LARGE SCALE GENOMIC DNA]</scope>
    <source>
        <strain evidence="3">DSM 2522</strain>
    </source>
</reference>
<dbReference type="RefSeq" id="WP_013486903.1">
    <property type="nucleotide sequence ID" value="NC_014829.1"/>
</dbReference>
<protein>
    <recommendedName>
        <fullName evidence="2">Cytokinin riboside 5'-monophosphate phosphoribohydrolase</fullName>
        <ecNumber evidence="2">3.2.2.n1</ecNumber>
    </recommendedName>
</protein>
<dbReference type="InterPro" id="IPR005269">
    <property type="entry name" value="LOG"/>
</dbReference>
<dbReference type="HOGENOM" id="CLU_058336_4_2_9"/>
<keyword evidence="2" id="KW-0203">Cytokinin biosynthesis</keyword>
<proteinExistence type="inferred from homology"/>
<dbReference type="EC" id="3.2.2.n1" evidence="2"/>
<comment type="similarity">
    <text evidence="1 2">Belongs to the LOG family.</text>
</comment>
<evidence type="ECO:0000313" key="3">
    <source>
        <dbReference type="EMBL" id="ADU28562.1"/>
    </source>
</evidence>
<evidence type="ECO:0000313" key="4">
    <source>
        <dbReference type="Proteomes" id="UP000001401"/>
    </source>
</evidence>
<organism evidence="3 4">
    <name type="scientific">Evansella cellulosilytica (strain ATCC 21833 / DSM 2522 / FERM P-1141 / JCM 9156 / N-4)</name>
    <name type="common">Bacillus cellulosilyticus</name>
    <dbReference type="NCBI Taxonomy" id="649639"/>
    <lineage>
        <taxon>Bacteria</taxon>
        <taxon>Bacillati</taxon>
        <taxon>Bacillota</taxon>
        <taxon>Bacilli</taxon>
        <taxon>Bacillales</taxon>
        <taxon>Bacillaceae</taxon>
        <taxon>Evansella</taxon>
    </lineage>
</organism>
<dbReference type="Proteomes" id="UP000001401">
    <property type="component" value="Chromosome"/>
</dbReference>
<sequence length="188" mass="21200">MIKKICVFCGSSFGGNNIYLKEVVALGKSLAENNIELVYGGGHSGLMGALAKSVIDHSGQVTGVIPQKIYDQVEHIELTHLHIVETMHERKHKMYDLADAFIALPGGIGTLEELAEIMTWQQIGYHEKPVGVFNINDFYEPFQHLLSHMIKEGFLKKDFIDQLVVENSLHDLLDKISSYEPLKHNKWN</sequence>
<dbReference type="SUPFAM" id="SSF102405">
    <property type="entry name" value="MCP/YpsA-like"/>
    <property type="match status" value="1"/>
</dbReference>
<dbReference type="Gene3D" id="3.40.50.450">
    <property type="match status" value="1"/>
</dbReference>
<dbReference type="Pfam" id="PF03641">
    <property type="entry name" value="Lysine_decarbox"/>
    <property type="match status" value="1"/>
</dbReference>
<keyword evidence="4" id="KW-1185">Reference proteome</keyword>
<dbReference type="AlphaFoldDB" id="E6TUX9"/>
<accession>E6TUX9</accession>
<gene>
    <name evidence="3" type="ordered locus">Bcell_0275</name>
</gene>
<keyword evidence="2" id="KW-0378">Hydrolase</keyword>
<name>E6TUX9_EVAC2</name>
<evidence type="ECO:0000256" key="1">
    <source>
        <dbReference type="ARBA" id="ARBA00006763"/>
    </source>
</evidence>